<organism evidence="7 8">
    <name type="scientific">candidate division WOR-3 bacterium</name>
    <dbReference type="NCBI Taxonomy" id="2052148"/>
    <lineage>
        <taxon>Bacteria</taxon>
        <taxon>Bacteria division WOR-3</taxon>
    </lineage>
</organism>
<feature type="non-terminal residue" evidence="7">
    <location>
        <position position="367"/>
    </location>
</feature>
<evidence type="ECO:0000313" key="7">
    <source>
        <dbReference type="EMBL" id="HAV93005.1"/>
    </source>
</evidence>
<dbReference type="EMBL" id="DMZY01000221">
    <property type="protein sequence ID" value="HAV93005.1"/>
    <property type="molecule type" value="Genomic_DNA"/>
</dbReference>
<dbReference type="AlphaFoldDB" id="A0A350HBT9"/>
<dbReference type="Gene3D" id="1.20.1530.20">
    <property type="match status" value="1"/>
</dbReference>
<sequence length="367" mass="39275">MENYFLNLSDTISIFHLNILLLIGFSLIGGTLGGRIFQKLKIPQVVGYITIGIIIGTSGVKILDVETVKAFEPFNYFALGMIGFMIGGELKMDVLSKFGKQFLIILFAEGLAAFVVVTLLIGFIGMIFIHDAKLVWSLAILLGAISSATAPAATTDVLWEYKAKGPLTRTVLGIVALDDGLALLLFAIASSVAASLMGDSLNILESIFTPIYEIVGSLMLGFLLGFFMGKILKRYNEDDKILVFSIGIVLTGLGLAALMSLNILLAAMTMGVTVVNLSPYRSKELFKLIQNFTPPIYILFFVLVGAKLNVQGMSLSVIFLLAAYLTGRTLGKMYGASFGAKLSGAPATVIKNLPLCLFSQAGVAIGL</sequence>
<protein>
    <submittedName>
        <fullName evidence="7">Sodium:proton exchanger</fullName>
    </submittedName>
</protein>
<proteinExistence type="predicted"/>
<feature type="transmembrane region" description="Helical" evidence="5">
    <location>
        <begin position="74"/>
        <end position="90"/>
    </location>
</feature>
<evidence type="ECO:0000256" key="4">
    <source>
        <dbReference type="ARBA" id="ARBA00023136"/>
    </source>
</evidence>
<evidence type="ECO:0000256" key="5">
    <source>
        <dbReference type="SAM" id="Phobius"/>
    </source>
</evidence>
<evidence type="ECO:0000256" key="3">
    <source>
        <dbReference type="ARBA" id="ARBA00022989"/>
    </source>
</evidence>
<comment type="subcellular location">
    <subcellularLocation>
        <location evidence="1">Membrane</location>
        <topology evidence="1">Multi-pass membrane protein</topology>
    </subcellularLocation>
</comment>
<keyword evidence="4 5" id="KW-0472">Membrane</keyword>
<name>A0A350HBT9_UNCW3</name>
<feature type="transmembrane region" description="Helical" evidence="5">
    <location>
        <begin position="294"/>
        <end position="325"/>
    </location>
</feature>
<dbReference type="Pfam" id="PF00999">
    <property type="entry name" value="Na_H_Exchanger"/>
    <property type="match status" value="1"/>
</dbReference>
<feature type="transmembrane region" description="Helical" evidence="5">
    <location>
        <begin position="171"/>
        <end position="195"/>
    </location>
</feature>
<keyword evidence="3 5" id="KW-1133">Transmembrane helix</keyword>
<feature type="transmembrane region" description="Helical" evidence="5">
    <location>
        <begin position="241"/>
        <end position="274"/>
    </location>
</feature>
<evidence type="ECO:0000256" key="2">
    <source>
        <dbReference type="ARBA" id="ARBA00022692"/>
    </source>
</evidence>
<reference evidence="7 8" key="1">
    <citation type="journal article" date="2018" name="Nat. Biotechnol.">
        <title>A standardized bacterial taxonomy based on genome phylogeny substantially revises the tree of life.</title>
        <authorList>
            <person name="Parks D.H."/>
            <person name="Chuvochina M."/>
            <person name="Waite D.W."/>
            <person name="Rinke C."/>
            <person name="Skarshewski A."/>
            <person name="Chaumeil P.A."/>
            <person name="Hugenholtz P."/>
        </authorList>
    </citation>
    <scope>NUCLEOTIDE SEQUENCE [LARGE SCALE GENOMIC DNA]</scope>
    <source>
        <strain evidence="7">UBA9956</strain>
    </source>
</reference>
<dbReference type="PANTHER" id="PTHR43021:SF2">
    <property type="entry name" value="CATION_H+ EXCHANGER DOMAIN-CONTAINING PROTEIN"/>
    <property type="match status" value="1"/>
</dbReference>
<feature type="transmembrane region" description="Helical" evidence="5">
    <location>
        <begin position="102"/>
        <end position="129"/>
    </location>
</feature>
<dbReference type="GO" id="GO:1902600">
    <property type="term" value="P:proton transmembrane transport"/>
    <property type="evidence" value="ECO:0007669"/>
    <property type="project" value="InterPro"/>
</dbReference>
<feature type="transmembrane region" description="Helical" evidence="5">
    <location>
        <begin position="135"/>
        <end position="159"/>
    </location>
</feature>
<keyword evidence="2 5" id="KW-0812">Transmembrane</keyword>
<feature type="domain" description="Cation/H+ exchanger transmembrane" evidence="6">
    <location>
        <begin position="31"/>
        <end position="337"/>
    </location>
</feature>
<feature type="transmembrane region" description="Helical" evidence="5">
    <location>
        <begin position="207"/>
        <end position="229"/>
    </location>
</feature>
<dbReference type="GO" id="GO:0015297">
    <property type="term" value="F:antiporter activity"/>
    <property type="evidence" value="ECO:0007669"/>
    <property type="project" value="InterPro"/>
</dbReference>
<dbReference type="Proteomes" id="UP000264062">
    <property type="component" value="Unassembled WGS sequence"/>
</dbReference>
<evidence type="ECO:0000256" key="1">
    <source>
        <dbReference type="ARBA" id="ARBA00004141"/>
    </source>
</evidence>
<dbReference type="GO" id="GO:0016020">
    <property type="term" value="C:membrane"/>
    <property type="evidence" value="ECO:0007669"/>
    <property type="project" value="UniProtKB-SubCell"/>
</dbReference>
<comment type="caution">
    <text evidence="7">The sequence shown here is derived from an EMBL/GenBank/DDBJ whole genome shotgun (WGS) entry which is preliminary data.</text>
</comment>
<dbReference type="PANTHER" id="PTHR43021">
    <property type="entry name" value="NA(+)/H(+) ANTIPORTER-RELATED"/>
    <property type="match status" value="1"/>
</dbReference>
<dbReference type="InterPro" id="IPR038770">
    <property type="entry name" value="Na+/solute_symporter_sf"/>
</dbReference>
<feature type="transmembrane region" description="Helical" evidence="5">
    <location>
        <begin position="45"/>
        <end position="62"/>
    </location>
</feature>
<dbReference type="InterPro" id="IPR006153">
    <property type="entry name" value="Cation/H_exchanger_TM"/>
</dbReference>
<gene>
    <name evidence="7" type="ORF">DCW38_07505</name>
</gene>
<evidence type="ECO:0000259" key="6">
    <source>
        <dbReference type="Pfam" id="PF00999"/>
    </source>
</evidence>
<evidence type="ECO:0000313" key="8">
    <source>
        <dbReference type="Proteomes" id="UP000264062"/>
    </source>
</evidence>
<feature type="transmembrane region" description="Helical" evidence="5">
    <location>
        <begin position="12"/>
        <end position="33"/>
    </location>
</feature>
<accession>A0A350HBT9</accession>